<dbReference type="EMBL" id="JABXXO010000013">
    <property type="protein sequence ID" value="KAF7761608.1"/>
    <property type="molecule type" value="Genomic_DNA"/>
</dbReference>
<dbReference type="SUPFAM" id="SSF49503">
    <property type="entry name" value="Cupredoxins"/>
    <property type="match status" value="1"/>
</dbReference>
<keyword evidence="2" id="KW-0812">Transmembrane</keyword>
<dbReference type="InterPro" id="IPR052953">
    <property type="entry name" value="Ser-rich/MCO-related"/>
</dbReference>
<accession>A0A8H7C3Q4</accession>
<feature type="compositionally biased region" description="Basic and acidic residues" evidence="1">
    <location>
        <begin position="388"/>
        <end position="398"/>
    </location>
</feature>
<evidence type="ECO:0000313" key="4">
    <source>
        <dbReference type="EMBL" id="KAF7761608.1"/>
    </source>
</evidence>
<evidence type="ECO:0000313" key="5">
    <source>
        <dbReference type="Proteomes" id="UP000629468"/>
    </source>
</evidence>
<keyword evidence="3" id="KW-0732">Signal</keyword>
<keyword evidence="2" id="KW-0472">Membrane</keyword>
<feature type="signal peptide" evidence="3">
    <location>
        <begin position="1"/>
        <end position="16"/>
    </location>
</feature>
<organism evidence="4 5">
    <name type="scientific">Agaricus bisporus var. burnettii</name>
    <dbReference type="NCBI Taxonomy" id="192524"/>
    <lineage>
        <taxon>Eukaryota</taxon>
        <taxon>Fungi</taxon>
        <taxon>Dikarya</taxon>
        <taxon>Basidiomycota</taxon>
        <taxon>Agaricomycotina</taxon>
        <taxon>Agaricomycetes</taxon>
        <taxon>Agaricomycetidae</taxon>
        <taxon>Agaricales</taxon>
        <taxon>Agaricineae</taxon>
        <taxon>Agaricaceae</taxon>
        <taxon>Agaricus</taxon>
    </lineage>
</organism>
<keyword evidence="2" id="KW-1133">Transmembrane helix</keyword>
<evidence type="ECO:0000256" key="2">
    <source>
        <dbReference type="SAM" id="Phobius"/>
    </source>
</evidence>
<gene>
    <name evidence="4" type="ORF">Agabi119p4_9600</name>
</gene>
<evidence type="ECO:0000256" key="3">
    <source>
        <dbReference type="SAM" id="SignalP"/>
    </source>
</evidence>
<evidence type="ECO:0008006" key="6">
    <source>
        <dbReference type="Google" id="ProtNLM"/>
    </source>
</evidence>
<dbReference type="InterPro" id="IPR008972">
    <property type="entry name" value="Cupredoxin"/>
</dbReference>
<proteinExistence type="predicted"/>
<feature type="transmembrane region" description="Helical" evidence="2">
    <location>
        <begin position="205"/>
        <end position="231"/>
    </location>
</feature>
<evidence type="ECO:0000256" key="1">
    <source>
        <dbReference type="SAM" id="MobiDB-lite"/>
    </source>
</evidence>
<dbReference type="PANTHER" id="PTHR34883">
    <property type="entry name" value="SERINE-RICH PROTEIN, PUTATIVE-RELATED-RELATED"/>
    <property type="match status" value="1"/>
</dbReference>
<feature type="region of interest" description="Disordered" evidence="1">
    <location>
        <begin position="427"/>
        <end position="483"/>
    </location>
</feature>
<comment type="caution">
    <text evidence="4">The sequence shown here is derived from an EMBL/GenBank/DDBJ whole genome shotgun (WGS) entry which is preliminary data.</text>
</comment>
<feature type="compositionally biased region" description="Polar residues" evidence="1">
    <location>
        <begin position="447"/>
        <end position="462"/>
    </location>
</feature>
<dbReference type="Gene3D" id="2.60.40.420">
    <property type="entry name" value="Cupredoxins - blue copper proteins"/>
    <property type="match status" value="1"/>
</dbReference>
<name>A0A8H7C3Q4_AGABI</name>
<protein>
    <recommendedName>
        <fullName evidence="6">Phytocyanin domain-containing protein</fullName>
    </recommendedName>
</protein>
<dbReference type="PANTHER" id="PTHR34883:SF15">
    <property type="entry name" value="EXTRACELLULAR SERINE-RICH PROTEIN"/>
    <property type="match status" value="1"/>
</dbReference>
<feature type="chain" id="PRO_5034987630" description="Phytocyanin domain-containing protein" evidence="3">
    <location>
        <begin position="17"/>
        <end position="483"/>
    </location>
</feature>
<dbReference type="AlphaFoldDB" id="A0A8H7C3Q4"/>
<reference evidence="4 5" key="1">
    <citation type="journal article" name="Sci. Rep.">
        <title>Telomere-to-telomere assembled and centromere annotated genomes of the two main subspecies of the button mushroom Agaricus bisporus reveal especially polymorphic chromosome ends.</title>
        <authorList>
            <person name="Sonnenberg A.S.M."/>
            <person name="Sedaghat-Telgerd N."/>
            <person name="Lavrijssen B."/>
            <person name="Ohm R.A."/>
            <person name="Hendrickx P.M."/>
            <person name="Scholtmeijer K."/>
            <person name="Baars J.J.P."/>
            <person name="van Peer A."/>
        </authorList>
    </citation>
    <scope>NUCLEOTIDE SEQUENCE [LARGE SCALE GENOMIC DNA]</scope>
    <source>
        <strain evidence="4 5">H119_p4</strain>
    </source>
</reference>
<feature type="region of interest" description="Disordered" evidence="1">
    <location>
        <begin position="388"/>
        <end position="413"/>
    </location>
</feature>
<sequence length="483" mass="51796">MLAPFLLTTFVLSVSAQSVHDVIVGVQGSFFVPPTTSAREGDQVNFIFGGDIHTLTQGTFENPCTYLKGGFDSGLLGRGPEFDKPTQVFSLTITNASEPIWFHCAATIPFAHCTAGMVGVINPASQADYDIYLEAAKLVKDVPKRKPEVVTSGIGATAAAPSTISDVFPTATPATLTDPSIPITTLPGITAPSITPEANDDDRKAIIGGAIGGAVGLIVLVSLSAFLFFCIKKKKRSQQQHEQYMHPEKNPNLFAYNQQNPQLSHQPSFFSDSALSNSATPNASPNYATTFHGAEHGSLSPQAMMQSQPLLRGNTASPPTVLASKKANMPLQPLRHADSQGTVYNRQPQEYEVAALAPVAHDISMSQQQNVTIPSSLPSLHPLRLQPQDHQHQQEYTHHQHGSSVTTSDPGDGINLKALAREVAAVLKKDSSNSSSSQPRSMKTRNPDNGSQGQELASSSHNQSRDTDSLRYDAAPPKYHSDE</sequence>
<dbReference type="Proteomes" id="UP000629468">
    <property type="component" value="Unassembled WGS sequence"/>
</dbReference>
<dbReference type="CDD" id="cd00920">
    <property type="entry name" value="Cupredoxin"/>
    <property type="match status" value="1"/>
</dbReference>